<dbReference type="AlphaFoldDB" id="A0A7I7WKB7"/>
<dbReference type="EMBL" id="AP022608">
    <property type="protein sequence ID" value="BBZ18099.1"/>
    <property type="molecule type" value="Genomic_DNA"/>
</dbReference>
<feature type="transmembrane region" description="Helical" evidence="7">
    <location>
        <begin position="20"/>
        <end position="43"/>
    </location>
</feature>
<evidence type="ECO:0000256" key="4">
    <source>
        <dbReference type="ARBA" id="ARBA00022692"/>
    </source>
</evidence>
<feature type="transmembrane region" description="Helical" evidence="7">
    <location>
        <begin position="302"/>
        <end position="325"/>
    </location>
</feature>
<evidence type="ECO:0000256" key="6">
    <source>
        <dbReference type="ARBA" id="ARBA00023136"/>
    </source>
</evidence>
<name>A0A7I7WKB7_MYCGU</name>
<dbReference type="Pfam" id="PF03176">
    <property type="entry name" value="MMPL"/>
    <property type="match status" value="2"/>
</dbReference>
<dbReference type="InterPro" id="IPR050545">
    <property type="entry name" value="Mycobact_MmpL"/>
</dbReference>
<dbReference type="GO" id="GO:0005886">
    <property type="term" value="C:plasma membrane"/>
    <property type="evidence" value="ECO:0007669"/>
    <property type="project" value="UniProtKB-SubCell"/>
</dbReference>
<dbReference type="InterPro" id="IPR000731">
    <property type="entry name" value="SSD"/>
</dbReference>
<dbReference type="RefSeq" id="WP_163686717.1">
    <property type="nucleotide sequence ID" value="NZ_AP022608.1"/>
</dbReference>
<evidence type="ECO:0000256" key="2">
    <source>
        <dbReference type="ARBA" id="ARBA00010157"/>
    </source>
</evidence>
<feature type="transmembrane region" description="Helical" evidence="7">
    <location>
        <begin position="796"/>
        <end position="821"/>
    </location>
</feature>
<keyword evidence="3" id="KW-1003">Cell membrane</keyword>
<evidence type="ECO:0000256" key="7">
    <source>
        <dbReference type="SAM" id="Phobius"/>
    </source>
</evidence>
<feature type="transmembrane region" description="Helical" evidence="7">
    <location>
        <begin position="827"/>
        <end position="850"/>
    </location>
</feature>
<feature type="domain" description="SSD" evidence="8">
    <location>
        <begin position="215"/>
        <end position="356"/>
    </location>
</feature>
<feature type="transmembrane region" description="Helical" evidence="7">
    <location>
        <begin position="261"/>
        <end position="281"/>
    </location>
</feature>
<gene>
    <name evidence="9" type="ORF">MGAD_24340</name>
</gene>
<dbReference type="InterPro" id="IPR004869">
    <property type="entry name" value="MMPL_dom"/>
</dbReference>
<sequence length="981" mass="107179">MRNEHHRPPFIARTIRRFSLLIILGWLVMIVVSNLASVGWNWAAAIPSLEHVAERHSVSLMPEDAPSGQAMRRMGEKFEESSSDSSAMIVLEGEQPLGEDAQQYYSGLVTDLRNDPAHVEHVQDLWGDRLTSSSVQSPDGKAAYVQLNLVGDQGTPAGDQSVDAVRDIVDRTSPPPGVKVYLTGAAPLASDMQRSGNDSILKITAVTVVIIFTVLLIVYRSVVTVILLLIMVGVELAAARGVVALLGHLEVLTLSTFAVNMLVFLAIAAGTDYGIFFFGRYQEARQAGMDREAAYYNMYRGVAPVVLASGLTIAGAIFCLSFARLPYFHSMAIPCAIGMLVAVAVAVTLVPAGVAVAGRFGLLDPKRSLRAGRWRGIGTAIARWPAPILVSSLALALLGVATLPGYEPSYNDREYVSGDIPANEGFAAAERHFSQSRLMPDILLLEADHDMRNPADFLVLHRLAKAVFNIKGISRVQGITRPEGAPISRTSIPFLISMQNANLTQTMKFQEARIDDLLKQADGLSTMIGIMREQYSLMLKMNAITHRTIELTRELQVSVEDTRDKLADFDDFFRPIRNYFYWEPHCQNIPICFALRSIFETTDGTDRITQELDILVANLDDLDVLMPQIAAQLPPLIDSMSSVRDMLLTMHSTMSGFIKTMDESTQNVTAMGQAFDDSRSDDSFYLPPEVFENADFKRAMDSFLSPDGKAIRFIISHRGDPASPEGIARIDQIKLAAEEALKGTPLIDAKISMTGAASTAKDWKDGSKYDLWIAAIAAICLVFIIMLVITRSFIAALVIVGTVVLSLGASFGVSVLVWQYILGINLHWMVLAMSVIILLAVGSDYNLLLVSRMKEEVGAGINTGIIRAMGGTGKVVTTAGVVFAATMASMVVSDLRIIGQIGTTIALGLLFDTLIVRSFMTPSIAALLGRWFWWPQRVRPRPASALLEPIGPRWAARRYLLGERRPGDEDPVTDVIPRPLG</sequence>
<proteinExistence type="inferred from homology"/>
<feature type="transmembrane region" description="Helical" evidence="7">
    <location>
        <begin position="871"/>
        <end position="891"/>
    </location>
</feature>
<evidence type="ECO:0000256" key="5">
    <source>
        <dbReference type="ARBA" id="ARBA00022989"/>
    </source>
</evidence>
<feature type="transmembrane region" description="Helical" evidence="7">
    <location>
        <begin position="331"/>
        <end position="363"/>
    </location>
</feature>
<keyword evidence="6 7" id="KW-0472">Membrane</keyword>
<organism evidence="9 10">
    <name type="scientific">Mycolicibacterium gadium</name>
    <name type="common">Mycobacterium gadium</name>
    <dbReference type="NCBI Taxonomy" id="1794"/>
    <lineage>
        <taxon>Bacteria</taxon>
        <taxon>Bacillati</taxon>
        <taxon>Actinomycetota</taxon>
        <taxon>Actinomycetes</taxon>
        <taxon>Mycobacteriales</taxon>
        <taxon>Mycobacteriaceae</taxon>
        <taxon>Mycolicibacterium</taxon>
    </lineage>
</organism>
<evidence type="ECO:0000256" key="1">
    <source>
        <dbReference type="ARBA" id="ARBA00004651"/>
    </source>
</evidence>
<dbReference type="PANTHER" id="PTHR33406">
    <property type="entry name" value="MEMBRANE PROTEIN MJ1562-RELATED"/>
    <property type="match status" value="1"/>
</dbReference>
<accession>A0A7I7WKB7</accession>
<evidence type="ECO:0000256" key="3">
    <source>
        <dbReference type="ARBA" id="ARBA00022475"/>
    </source>
</evidence>
<keyword evidence="5 7" id="KW-1133">Transmembrane helix</keyword>
<feature type="transmembrane region" description="Helical" evidence="7">
    <location>
        <begin position="200"/>
        <end position="219"/>
    </location>
</feature>
<evidence type="ECO:0000313" key="10">
    <source>
        <dbReference type="Proteomes" id="UP000466187"/>
    </source>
</evidence>
<evidence type="ECO:0000313" key="9">
    <source>
        <dbReference type="EMBL" id="BBZ18099.1"/>
    </source>
</evidence>
<feature type="transmembrane region" description="Helical" evidence="7">
    <location>
        <begin position="771"/>
        <end position="789"/>
    </location>
</feature>
<reference evidence="9 10" key="1">
    <citation type="journal article" date="2019" name="Emerg. Microbes Infect.">
        <title>Comprehensive subspecies identification of 175 nontuberculous mycobacteria species based on 7547 genomic profiles.</title>
        <authorList>
            <person name="Matsumoto Y."/>
            <person name="Kinjo T."/>
            <person name="Motooka D."/>
            <person name="Nabeya D."/>
            <person name="Jung N."/>
            <person name="Uechi K."/>
            <person name="Horii T."/>
            <person name="Iida T."/>
            <person name="Fujita J."/>
            <person name="Nakamura S."/>
        </authorList>
    </citation>
    <scope>NUCLEOTIDE SEQUENCE [LARGE SCALE GENOMIC DNA]</scope>
    <source>
        <strain evidence="9 10">JCM 12688</strain>
    </source>
</reference>
<dbReference type="PROSITE" id="PS50156">
    <property type="entry name" value="SSD"/>
    <property type="match status" value="1"/>
</dbReference>
<dbReference type="KEGG" id="mgad:MGAD_24340"/>
<dbReference type="FunFam" id="1.20.1640.10:FF:000018">
    <property type="entry name" value="Transmembrane transport protein MmpL10"/>
    <property type="match status" value="1"/>
</dbReference>
<dbReference type="Gene3D" id="1.20.1640.10">
    <property type="entry name" value="Multidrug efflux transporter AcrB transmembrane domain"/>
    <property type="match status" value="2"/>
</dbReference>
<feature type="transmembrane region" description="Helical" evidence="7">
    <location>
        <begin position="384"/>
        <end position="406"/>
    </location>
</feature>
<dbReference type="Proteomes" id="UP000466187">
    <property type="component" value="Chromosome"/>
</dbReference>
<dbReference type="PANTHER" id="PTHR33406:SF6">
    <property type="entry name" value="MEMBRANE PROTEIN YDGH-RELATED"/>
    <property type="match status" value="1"/>
</dbReference>
<dbReference type="SUPFAM" id="SSF82866">
    <property type="entry name" value="Multidrug efflux transporter AcrB transmembrane domain"/>
    <property type="match status" value="2"/>
</dbReference>
<evidence type="ECO:0000259" key="8">
    <source>
        <dbReference type="PROSITE" id="PS50156"/>
    </source>
</evidence>
<protein>
    <submittedName>
        <fullName evidence="9">Transporter</fullName>
    </submittedName>
</protein>
<feature type="transmembrane region" description="Helical" evidence="7">
    <location>
        <begin position="226"/>
        <end position="249"/>
    </location>
</feature>
<comment type="similarity">
    <text evidence="2">Belongs to the resistance-nodulation-cell division (RND) (TC 2.A.6) family. MmpL subfamily.</text>
</comment>
<keyword evidence="4 7" id="KW-0812">Transmembrane</keyword>
<dbReference type="NCBIfam" id="TIGR00833">
    <property type="entry name" value="actII"/>
    <property type="match status" value="1"/>
</dbReference>
<dbReference type="InterPro" id="IPR004707">
    <property type="entry name" value="MmpL_fam"/>
</dbReference>
<feature type="transmembrane region" description="Helical" evidence="7">
    <location>
        <begin position="897"/>
        <end position="916"/>
    </location>
</feature>
<dbReference type="FunFam" id="1.20.1640.10:FF:000020">
    <property type="entry name" value="Transmembrane transport protein MmpL10"/>
    <property type="match status" value="1"/>
</dbReference>
<comment type="subcellular location">
    <subcellularLocation>
        <location evidence="1">Cell membrane</location>
        <topology evidence="1">Multi-pass membrane protein</topology>
    </subcellularLocation>
</comment>